<gene>
    <name evidence="1" type="ORF">Sdia_55780</name>
</gene>
<accession>A0ABQ1CXD2</accession>
<proteinExistence type="predicted"/>
<sequence length="118" mass="12679">MAAAMRDSLMPEEWRETVSRMRSALRTERYGAADSYVSATVSPCMGRTWIAGLIVTITAKPPHAPGCWTTVRPAGQERATLAHAGGIPVSARGRTAKGRCAVVAYRPFAVGPRVRGPR</sequence>
<comment type="caution">
    <text evidence="1">The sequence shown here is derived from an EMBL/GenBank/DDBJ whole genome shotgun (WGS) entry which is preliminary data.</text>
</comment>
<dbReference type="Proteomes" id="UP000472710">
    <property type="component" value="Unassembled WGS sequence"/>
</dbReference>
<evidence type="ECO:0000313" key="1">
    <source>
        <dbReference type="EMBL" id="GFH74810.1"/>
    </source>
</evidence>
<protein>
    <submittedName>
        <fullName evidence="1">Uncharacterized protein</fullName>
    </submittedName>
</protein>
<keyword evidence="2" id="KW-1185">Reference proteome</keyword>
<evidence type="ECO:0000313" key="2">
    <source>
        <dbReference type="Proteomes" id="UP000472710"/>
    </source>
</evidence>
<organism evidence="1 2">
    <name type="scientific">Streptomyces diastaticus subsp. diastaticus</name>
    <dbReference type="NCBI Taxonomy" id="68040"/>
    <lineage>
        <taxon>Bacteria</taxon>
        <taxon>Bacillati</taxon>
        <taxon>Actinomycetota</taxon>
        <taxon>Actinomycetes</taxon>
        <taxon>Kitasatosporales</taxon>
        <taxon>Streptomycetaceae</taxon>
        <taxon>Streptomyces</taxon>
        <taxon>Streptomyces diastaticus group</taxon>
    </lineage>
</organism>
<reference evidence="1 2" key="1">
    <citation type="submission" date="2020-02" db="EMBL/GenBank/DDBJ databases">
        <title>Whole genome shotgun sequence of Streptomyces diastaticus subsp. diastaticus NBRC 13412.</title>
        <authorList>
            <person name="Ichikawa N."/>
            <person name="Komaki H."/>
            <person name="Tamura T."/>
        </authorList>
    </citation>
    <scope>NUCLEOTIDE SEQUENCE [LARGE SCALE GENOMIC DNA]</scope>
    <source>
        <strain evidence="1 2">NBRC 13412</strain>
    </source>
</reference>
<name>A0ABQ1CXD2_STRDI</name>
<dbReference type="EMBL" id="BLLN01000005">
    <property type="protein sequence ID" value="GFH74810.1"/>
    <property type="molecule type" value="Genomic_DNA"/>
</dbReference>